<evidence type="ECO:0000313" key="2">
    <source>
        <dbReference type="Proteomes" id="UP001148838"/>
    </source>
</evidence>
<protein>
    <submittedName>
        <fullName evidence="1">Uncharacterized protein</fullName>
    </submittedName>
</protein>
<accession>A0ABQ8TU89</accession>
<comment type="caution">
    <text evidence="1">The sequence shown here is derived from an EMBL/GenBank/DDBJ whole genome shotgun (WGS) entry which is preliminary data.</text>
</comment>
<proteinExistence type="predicted"/>
<keyword evidence="2" id="KW-1185">Reference proteome</keyword>
<name>A0ABQ8TU89_PERAM</name>
<dbReference type="EMBL" id="JAJSOF020000003">
    <property type="protein sequence ID" value="KAJ4450264.1"/>
    <property type="molecule type" value="Genomic_DNA"/>
</dbReference>
<dbReference type="Proteomes" id="UP001148838">
    <property type="component" value="Unassembled WGS sequence"/>
</dbReference>
<dbReference type="PANTHER" id="PTHR47027:SF20">
    <property type="entry name" value="REVERSE TRANSCRIPTASE-LIKE PROTEIN WITH RNA-DIRECTED DNA POLYMERASE DOMAIN"/>
    <property type="match status" value="1"/>
</dbReference>
<gene>
    <name evidence="1" type="ORF">ANN_01684</name>
</gene>
<sequence>MTIHCKCYESLTSAWKLWIPGKRQQGGGVKLTRKASETRLAAPGEEVASPLVLVSGFALAAPGEEVTSLTIACIIELEVKFDSLQAAALENIKTLQCHDFFPSLRDVIEFEIHSCGIVILDPKHHFARSCTSRFTSANSSVYDSRPRFNRPFIPYLSFHSIYAYGSHCGGCAATKSRCLSWERKSLMLTGSEFQSLGRAIVKEDEYEEVRWDGIVSIDERVFSDYGGKKVALYGCETWTVTLREEQRLRVFENKVLRKIFGAKRDEVTGEWRKLHNAELNALYSSPDIIRNIKCRPLRWAGHVARMGESRNAYRVLVGRLEGKRPLGRPIRRWQDNIKMDLREVGYDGRDWINLARDRDRWLAYTYIHTGTRINRYKHTVPERAGISAELQRELLTRNLLYVQSEERMIDVHLTCIQSMKDDDEN</sequence>
<dbReference type="PANTHER" id="PTHR47027">
    <property type="entry name" value="REVERSE TRANSCRIPTASE DOMAIN-CONTAINING PROTEIN"/>
    <property type="match status" value="1"/>
</dbReference>
<reference evidence="1 2" key="1">
    <citation type="journal article" date="2022" name="Allergy">
        <title>Genome assembly and annotation of Periplaneta americana reveal a comprehensive cockroach allergen profile.</title>
        <authorList>
            <person name="Wang L."/>
            <person name="Xiong Q."/>
            <person name="Saelim N."/>
            <person name="Wang L."/>
            <person name="Nong W."/>
            <person name="Wan A.T."/>
            <person name="Shi M."/>
            <person name="Liu X."/>
            <person name="Cao Q."/>
            <person name="Hui J.H.L."/>
            <person name="Sookrung N."/>
            <person name="Leung T.F."/>
            <person name="Tungtrongchitr A."/>
            <person name="Tsui S.K.W."/>
        </authorList>
    </citation>
    <scope>NUCLEOTIDE SEQUENCE [LARGE SCALE GENOMIC DNA]</scope>
    <source>
        <strain evidence="1">PWHHKU_190912</strain>
    </source>
</reference>
<evidence type="ECO:0000313" key="1">
    <source>
        <dbReference type="EMBL" id="KAJ4450264.1"/>
    </source>
</evidence>
<organism evidence="1 2">
    <name type="scientific">Periplaneta americana</name>
    <name type="common">American cockroach</name>
    <name type="synonym">Blatta americana</name>
    <dbReference type="NCBI Taxonomy" id="6978"/>
    <lineage>
        <taxon>Eukaryota</taxon>
        <taxon>Metazoa</taxon>
        <taxon>Ecdysozoa</taxon>
        <taxon>Arthropoda</taxon>
        <taxon>Hexapoda</taxon>
        <taxon>Insecta</taxon>
        <taxon>Pterygota</taxon>
        <taxon>Neoptera</taxon>
        <taxon>Polyneoptera</taxon>
        <taxon>Dictyoptera</taxon>
        <taxon>Blattodea</taxon>
        <taxon>Blattoidea</taxon>
        <taxon>Blattidae</taxon>
        <taxon>Blattinae</taxon>
        <taxon>Periplaneta</taxon>
    </lineage>
</organism>